<protein>
    <submittedName>
        <fullName evidence="1">Uncharacterized protein</fullName>
    </submittedName>
</protein>
<sequence length="51" mass="5932">ECLHNKRFNIMHINLVYISKAEDSIHQTLILINQPGDKKYNLYSLGNSTEN</sequence>
<proteinExistence type="predicted"/>
<name>A0A3Q7I1Z9_SOLLC</name>
<keyword evidence="2" id="KW-1185">Reference proteome</keyword>
<organism evidence="1">
    <name type="scientific">Solanum lycopersicum</name>
    <name type="common">Tomato</name>
    <name type="synonym">Lycopersicon esculentum</name>
    <dbReference type="NCBI Taxonomy" id="4081"/>
    <lineage>
        <taxon>Eukaryota</taxon>
        <taxon>Viridiplantae</taxon>
        <taxon>Streptophyta</taxon>
        <taxon>Embryophyta</taxon>
        <taxon>Tracheophyta</taxon>
        <taxon>Spermatophyta</taxon>
        <taxon>Magnoliopsida</taxon>
        <taxon>eudicotyledons</taxon>
        <taxon>Gunneridae</taxon>
        <taxon>Pentapetalae</taxon>
        <taxon>asterids</taxon>
        <taxon>lamiids</taxon>
        <taxon>Solanales</taxon>
        <taxon>Solanaceae</taxon>
        <taxon>Solanoideae</taxon>
        <taxon>Solaneae</taxon>
        <taxon>Solanum</taxon>
        <taxon>Solanum subgen. Lycopersicon</taxon>
    </lineage>
</organism>
<dbReference type="Proteomes" id="UP000004994">
    <property type="component" value="Chromosome 7"/>
</dbReference>
<dbReference type="Gramene" id="Solyc07g015940.3.1">
    <property type="protein sequence ID" value="Solyc07g015940.3.1"/>
    <property type="gene ID" value="Solyc07g015940.3"/>
</dbReference>
<dbReference type="AlphaFoldDB" id="A0A3Q7I1Z9"/>
<dbReference type="EnsemblPlants" id="Solyc07g015940.3.1">
    <property type="protein sequence ID" value="Solyc07g015940.3.1"/>
    <property type="gene ID" value="Solyc07g015940.3"/>
</dbReference>
<dbReference type="InParanoid" id="A0A3Q7I1Z9"/>
<reference evidence="1" key="1">
    <citation type="journal article" date="2012" name="Nature">
        <title>The tomato genome sequence provides insights into fleshy fruit evolution.</title>
        <authorList>
            <consortium name="Tomato Genome Consortium"/>
        </authorList>
    </citation>
    <scope>NUCLEOTIDE SEQUENCE [LARGE SCALE GENOMIC DNA]</scope>
    <source>
        <strain evidence="1">cv. Heinz 1706</strain>
    </source>
</reference>
<evidence type="ECO:0000313" key="2">
    <source>
        <dbReference type="Proteomes" id="UP000004994"/>
    </source>
</evidence>
<reference evidence="1" key="2">
    <citation type="submission" date="2019-01" db="UniProtKB">
        <authorList>
            <consortium name="EnsemblPlants"/>
        </authorList>
    </citation>
    <scope>IDENTIFICATION</scope>
    <source>
        <strain evidence="1">cv. Heinz 1706</strain>
    </source>
</reference>
<accession>A0A3Q7I1Z9</accession>
<evidence type="ECO:0000313" key="1">
    <source>
        <dbReference type="EnsemblPlants" id="Solyc07g015940.3.1"/>
    </source>
</evidence>